<dbReference type="EMBL" id="DS549187">
    <property type="protein sequence ID" value="EDR26457.1"/>
    <property type="molecule type" value="Genomic_DNA"/>
</dbReference>
<keyword evidence="3" id="KW-1185">Reference proteome</keyword>
<accession>B0EG80</accession>
<proteinExistence type="predicted"/>
<gene>
    <name evidence="2" type="ORF">EDI_009700</name>
</gene>
<dbReference type="GeneID" id="5882286"/>
<dbReference type="AlphaFoldDB" id="B0EG80"/>
<evidence type="ECO:0008006" key="4">
    <source>
        <dbReference type="Google" id="ProtNLM"/>
    </source>
</evidence>
<evidence type="ECO:0000313" key="2">
    <source>
        <dbReference type="EMBL" id="EDR26457.1"/>
    </source>
</evidence>
<reference evidence="3" key="1">
    <citation type="submission" date="2007-12" db="EMBL/GenBank/DDBJ databases">
        <title>Annotation of Entamoeba dispar SAW760.</title>
        <authorList>
            <person name="Lorenzi H."/>
            <person name="Inman J."/>
            <person name="Schobel S."/>
            <person name="Amedeo P."/>
            <person name="Caler E."/>
        </authorList>
    </citation>
    <scope>NUCLEOTIDE SEQUENCE [LARGE SCALE GENOMIC DNA]</scope>
    <source>
        <strain evidence="3">ATCC PRA-260 / SAW760</strain>
    </source>
</reference>
<dbReference type="Proteomes" id="UP000008076">
    <property type="component" value="Unassembled WGS sequence"/>
</dbReference>
<dbReference type="KEGG" id="edi:EDI_009700"/>
<sequence>MSIILFTLIISFSLALNHCIESNDSGCSKCEIGFMFGKTSDNKITCIRADANCEVFVNSSTDLSNYNVGCSQCYLGFSRIEKIENQISFIGCQQTCIGCDDESGCDPILKQCISCPTEKPIQTATKLHNGDYVLTCISFENECLTISPYVNQIPTDLSTLGCSSCDNTLEKQFVNLDNNKRTTLCITKCTNSQTLDNYHCIECNTINGCISCSNSTTCIECSEGYHLSQTNEGKCYPNCEIENCDNCGIDLNTNETICLLCTKESTLIDKKICSKCSSITTNCSECYHDKYGCKLCNKGYVHSSDIGCILSEMAIPHCLNYEEQTIGCIQCENDYVLVSSTLCISCKDYFTNCLECNSTQCNVCEEMWVFDSLKQDCVYDSSSLLFISIGLIIMIIL</sequence>
<feature type="signal peptide" evidence="1">
    <location>
        <begin position="1"/>
        <end position="15"/>
    </location>
</feature>
<keyword evidence="1" id="KW-0732">Signal</keyword>
<dbReference type="RefSeq" id="XP_001737259.1">
    <property type="nucleotide sequence ID" value="XM_001737207.1"/>
</dbReference>
<dbReference type="Gene3D" id="2.10.220.10">
    <property type="entry name" value="Hormone Receptor, Insulin-like Growth Factor Receptor 1, Chain A, domain 2"/>
    <property type="match status" value="1"/>
</dbReference>
<name>B0EG80_ENTDS</name>
<feature type="chain" id="PRO_5013243266" description="Furin repeat-containing protein" evidence="1">
    <location>
        <begin position="16"/>
        <end position="397"/>
    </location>
</feature>
<dbReference type="OrthoDB" id="8633482at2759"/>
<dbReference type="VEuPathDB" id="AmoebaDB:EDI_009700"/>
<evidence type="ECO:0000313" key="3">
    <source>
        <dbReference type="Proteomes" id="UP000008076"/>
    </source>
</evidence>
<organism evidence="3">
    <name type="scientific">Entamoeba dispar (strain ATCC PRA-260 / SAW760)</name>
    <dbReference type="NCBI Taxonomy" id="370354"/>
    <lineage>
        <taxon>Eukaryota</taxon>
        <taxon>Amoebozoa</taxon>
        <taxon>Evosea</taxon>
        <taxon>Archamoebae</taxon>
        <taxon>Mastigamoebida</taxon>
        <taxon>Entamoebidae</taxon>
        <taxon>Entamoeba</taxon>
    </lineage>
</organism>
<evidence type="ECO:0000256" key="1">
    <source>
        <dbReference type="SAM" id="SignalP"/>
    </source>
</evidence>
<protein>
    <recommendedName>
        <fullName evidence="4">Furin repeat-containing protein</fullName>
    </recommendedName>
</protein>